<dbReference type="Gramene" id="OIT28523">
    <property type="protein sequence ID" value="OIT28523"/>
    <property type="gene ID" value="A4A49_22025"/>
</dbReference>
<evidence type="ECO:0000313" key="2">
    <source>
        <dbReference type="Proteomes" id="UP000187609"/>
    </source>
</evidence>
<name>A0A314KGV4_NICAT</name>
<dbReference type="EMBL" id="MJEQ01002039">
    <property type="protein sequence ID" value="OIT28523.1"/>
    <property type="molecule type" value="Genomic_DNA"/>
</dbReference>
<dbReference type="AlphaFoldDB" id="A0A314KGV4"/>
<proteinExistence type="predicted"/>
<protein>
    <submittedName>
        <fullName evidence="1">Uncharacterized protein</fullName>
    </submittedName>
</protein>
<dbReference type="PANTHER" id="PTHR31973">
    <property type="entry name" value="POLYPROTEIN, PUTATIVE-RELATED"/>
    <property type="match status" value="1"/>
</dbReference>
<dbReference type="PANTHER" id="PTHR31973:SF189">
    <property type="entry name" value="TRANSPOSASE, MUDR, PLANT, MULE TRANSPOSASE DOMAIN PROTEIN-RELATED"/>
    <property type="match status" value="1"/>
</dbReference>
<reference evidence="1" key="1">
    <citation type="submission" date="2016-11" db="EMBL/GenBank/DDBJ databases">
        <title>The genome of Nicotiana attenuata.</title>
        <authorList>
            <person name="Xu S."/>
            <person name="Brockmoeller T."/>
            <person name="Gaquerel E."/>
            <person name="Navarro A."/>
            <person name="Kuhl H."/>
            <person name="Gase K."/>
            <person name="Ling Z."/>
            <person name="Zhou W."/>
            <person name="Kreitzer C."/>
            <person name="Stanke M."/>
            <person name="Tang H."/>
            <person name="Lyons E."/>
            <person name="Pandey P."/>
            <person name="Pandey S.P."/>
            <person name="Timmermann B."/>
            <person name="Baldwin I.T."/>
        </authorList>
    </citation>
    <scope>NUCLEOTIDE SEQUENCE [LARGE SCALE GENOMIC DNA]</scope>
    <source>
        <strain evidence="1">UT</strain>
    </source>
</reference>
<evidence type="ECO:0000313" key="1">
    <source>
        <dbReference type="EMBL" id="OIT28523.1"/>
    </source>
</evidence>
<comment type="caution">
    <text evidence="1">The sequence shown here is derived from an EMBL/GenBank/DDBJ whole genome shotgun (WGS) entry which is preliminary data.</text>
</comment>
<accession>A0A314KGV4</accession>
<keyword evidence="2" id="KW-1185">Reference proteome</keyword>
<dbReference type="STRING" id="49451.A0A314KGV4"/>
<dbReference type="Proteomes" id="UP000187609">
    <property type="component" value="Unassembled WGS sequence"/>
</dbReference>
<organism evidence="1 2">
    <name type="scientific">Nicotiana attenuata</name>
    <name type="common">Coyote tobacco</name>
    <dbReference type="NCBI Taxonomy" id="49451"/>
    <lineage>
        <taxon>Eukaryota</taxon>
        <taxon>Viridiplantae</taxon>
        <taxon>Streptophyta</taxon>
        <taxon>Embryophyta</taxon>
        <taxon>Tracheophyta</taxon>
        <taxon>Spermatophyta</taxon>
        <taxon>Magnoliopsida</taxon>
        <taxon>eudicotyledons</taxon>
        <taxon>Gunneridae</taxon>
        <taxon>Pentapetalae</taxon>
        <taxon>asterids</taxon>
        <taxon>lamiids</taxon>
        <taxon>Solanales</taxon>
        <taxon>Solanaceae</taxon>
        <taxon>Nicotianoideae</taxon>
        <taxon>Nicotianeae</taxon>
        <taxon>Nicotiana</taxon>
    </lineage>
</organism>
<gene>
    <name evidence="1" type="ORF">A4A49_22025</name>
</gene>
<sequence>MIEEVDVLFHYGGNWVISPELVYNKRLLHSWLRYDAHSLSYKDICEEFTSKLGYLTVKQLLVTGASGKYYLVENQEGIKVLKFLLSKEFKVLDFFAVDEYDLSVSIPNIIHHTESYIVDIDVGTDCEYELGDDMLEEMEGSENDSNYFDGIDIEKRRVVTNGLEHYRELELGMSFKDINEAKEVDKNTSTCKIKTLKSKHSSDDCFDNPRAGYKTLALYFKKHVQNNPKYAVKDMRGQLENTFQVNVSKTKLKRAKRLALERQEGSFKDEYNKLEAYGQKIRHTNPGSDFVINLSKDAPEQGKRRFLRMYTCFQALKEGWKNGLKPLIGLDGTFLKGKYKGQLLVAIG</sequence>